<keyword evidence="1" id="KW-0175">Coiled coil</keyword>
<dbReference type="KEGG" id="das:Daes_2615"/>
<keyword evidence="3" id="KW-0732">Signal</keyword>
<dbReference type="STRING" id="643562.Daes_2615"/>
<dbReference type="RefSeq" id="WP_013515519.1">
    <property type="nucleotide sequence ID" value="NC_014844.1"/>
</dbReference>
<dbReference type="AlphaFoldDB" id="E6VW53"/>
<dbReference type="HOGENOM" id="CLU_1600050_0_0_7"/>
<reference evidence="4 5" key="2">
    <citation type="journal article" date="2014" name="Genome Announc.">
        <title>Complete Genome Sequence of the Subsurface, Mesophilic Sulfate-Reducing Bacterium Desulfovibrio aespoeensis Aspo-2.</title>
        <authorList>
            <person name="Pedersen K."/>
            <person name="Bengtsson A."/>
            <person name="Edlund J."/>
            <person name="Rabe L."/>
            <person name="Hazen T."/>
            <person name="Chakraborty R."/>
            <person name="Goodwin L."/>
            <person name="Shapiro N."/>
        </authorList>
    </citation>
    <scope>NUCLEOTIDE SEQUENCE [LARGE SCALE GENOMIC DNA]</scope>
    <source>
        <strain evidence="5">ATCC 700646 / DSM 10631 / Aspo-2</strain>
    </source>
</reference>
<dbReference type="OrthoDB" id="5461426at2"/>
<evidence type="ECO:0000256" key="3">
    <source>
        <dbReference type="SAM" id="SignalP"/>
    </source>
</evidence>
<name>E6VW53_PSEA9</name>
<dbReference type="Proteomes" id="UP000002191">
    <property type="component" value="Chromosome"/>
</dbReference>
<evidence type="ECO:0000313" key="5">
    <source>
        <dbReference type="Proteomes" id="UP000002191"/>
    </source>
</evidence>
<gene>
    <name evidence="4" type="ordered locus">Daes_2615</name>
</gene>
<evidence type="ECO:0000256" key="2">
    <source>
        <dbReference type="SAM" id="MobiDB-lite"/>
    </source>
</evidence>
<feature type="chain" id="PRO_5003214145" evidence="3">
    <location>
        <begin position="32"/>
        <end position="179"/>
    </location>
</feature>
<reference evidence="5" key="1">
    <citation type="submission" date="2010-12" db="EMBL/GenBank/DDBJ databases">
        <title>Complete sequence of Desulfovibrio aespoeensis Aspo-2.</title>
        <authorList>
            <consortium name="US DOE Joint Genome Institute"/>
            <person name="Lucas S."/>
            <person name="Copeland A."/>
            <person name="Lapidus A."/>
            <person name="Cheng J.-F."/>
            <person name="Goodwin L."/>
            <person name="Pitluck S."/>
            <person name="Chertkov O."/>
            <person name="Misra M."/>
            <person name="Detter J.C."/>
            <person name="Han C."/>
            <person name="Tapia R."/>
            <person name="Land M."/>
            <person name="Hauser L."/>
            <person name="Kyrpides N."/>
            <person name="Ivanova N."/>
            <person name="Ovchinnikova G."/>
            <person name="Pedersen K."/>
            <person name="Jagevall S."/>
            <person name="Hazen T."/>
            <person name="Woyke T."/>
        </authorList>
    </citation>
    <scope>NUCLEOTIDE SEQUENCE [LARGE SCALE GENOMIC DNA]</scope>
    <source>
        <strain evidence="5">ATCC 700646 / DSM 10631 / Aspo-2</strain>
    </source>
</reference>
<feature type="signal peptide" evidence="3">
    <location>
        <begin position="1"/>
        <end position="31"/>
    </location>
</feature>
<feature type="region of interest" description="Disordered" evidence="2">
    <location>
        <begin position="131"/>
        <end position="179"/>
    </location>
</feature>
<keyword evidence="5" id="KW-1185">Reference proteome</keyword>
<evidence type="ECO:0000313" key="4">
    <source>
        <dbReference type="EMBL" id="ADU63613.1"/>
    </source>
</evidence>
<organism evidence="4 5">
    <name type="scientific">Pseudodesulfovibrio aespoeensis (strain ATCC 700646 / DSM 10631 / Aspo-2)</name>
    <name type="common">Desulfovibrio aespoeensis</name>
    <dbReference type="NCBI Taxonomy" id="643562"/>
    <lineage>
        <taxon>Bacteria</taxon>
        <taxon>Pseudomonadati</taxon>
        <taxon>Thermodesulfobacteriota</taxon>
        <taxon>Desulfovibrionia</taxon>
        <taxon>Desulfovibrionales</taxon>
        <taxon>Desulfovibrionaceae</taxon>
    </lineage>
</organism>
<proteinExistence type="predicted"/>
<accession>E6VW53</accession>
<sequence precursor="true">MQLFVTKSGLRGILQAMILAAALCMPALVNAQDTAPLSTDDLVSLVGRAVVEDAAQADERVRKAQAVYDEVRRGGTPEQQRTANRDLEQAREQCRYAEQKLDTARVEGIARKSGRSPAEIQSMRASGMGWGAIANETGVHPSVNAKGNAKSSGKGKGKSADDTMGTDTGKSKAKGKGKQ</sequence>
<dbReference type="EMBL" id="CP002431">
    <property type="protein sequence ID" value="ADU63613.1"/>
    <property type="molecule type" value="Genomic_DNA"/>
</dbReference>
<protein>
    <submittedName>
        <fullName evidence="4">Uncharacterized protein</fullName>
    </submittedName>
</protein>
<feature type="coiled-coil region" evidence="1">
    <location>
        <begin position="80"/>
        <end position="107"/>
    </location>
</feature>
<evidence type="ECO:0000256" key="1">
    <source>
        <dbReference type="SAM" id="Coils"/>
    </source>
</evidence>